<dbReference type="Proteomes" id="UP000288216">
    <property type="component" value="Unassembled WGS sequence"/>
</dbReference>
<feature type="compositionally biased region" description="Polar residues" evidence="27">
    <location>
        <begin position="341"/>
        <end position="356"/>
    </location>
</feature>
<dbReference type="GO" id="GO:0005737">
    <property type="term" value="C:cytoplasm"/>
    <property type="evidence" value="ECO:0007669"/>
    <property type="project" value="UniProtKB-SubCell"/>
</dbReference>
<dbReference type="InterPro" id="IPR005062">
    <property type="entry name" value="SAC3/GANP/THP3_conserved"/>
</dbReference>
<evidence type="ECO:0000256" key="3">
    <source>
        <dbReference type="ARBA" id="ARBA00004567"/>
    </source>
</evidence>
<evidence type="ECO:0000256" key="27">
    <source>
        <dbReference type="SAM" id="MobiDB-lite"/>
    </source>
</evidence>
<keyword evidence="6" id="KW-0813">Transport</keyword>
<evidence type="ECO:0000256" key="7">
    <source>
        <dbReference type="ARBA" id="ARBA00022454"/>
    </source>
</evidence>
<dbReference type="InterPro" id="IPR031907">
    <property type="entry name" value="MCM3AP_GANP"/>
</dbReference>
<dbReference type="InterPro" id="IPR035979">
    <property type="entry name" value="RBD_domain_sf"/>
</dbReference>
<dbReference type="SUPFAM" id="SSF54928">
    <property type="entry name" value="RNA-binding domain, RBD"/>
    <property type="match status" value="1"/>
</dbReference>
<evidence type="ECO:0000259" key="29">
    <source>
        <dbReference type="PROSITE" id="PS50250"/>
    </source>
</evidence>
<keyword evidence="31" id="KW-1185">Reference proteome</keyword>
<organism evidence="30 31">
    <name type="scientific">Scyliorhinus torazame</name>
    <name type="common">Cloudy catshark</name>
    <name type="synonym">Catulus torazame</name>
    <dbReference type="NCBI Taxonomy" id="75743"/>
    <lineage>
        <taxon>Eukaryota</taxon>
        <taxon>Metazoa</taxon>
        <taxon>Chordata</taxon>
        <taxon>Craniata</taxon>
        <taxon>Vertebrata</taxon>
        <taxon>Chondrichthyes</taxon>
        <taxon>Elasmobranchii</taxon>
        <taxon>Galeomorphii</taxon>
        <taxon>Galeoidea</taxon>
        <taxon>Carcharhiniformes</taxon>
        <taxon>Scyliorhinidae</taxon>
        <taxon>Scyliorhinus</taxon>
    </lineage>
</organism>
<evidence type="ECO:0000256" key="20">
    <source>
        <dbReference type="ARBA" id="ARBA00023315"/>
    </source>
</evidence>
<keyword evidence="18" id="KW-0906">Nuclear pore complex</keyword>
<evidence type="ECO:0000256" key="17">
    <source>
        <dbReference type="ARBA" id="ARBA00023054"/>
    </source>
</evidence>
<dbReference type="Pfam" id="PF00076">
    <property type="entry name" value="RRM_1"/>
    <property type="match status" value="1"/>
</dbReference>
<keyword evidence="8" id="KW-0488">Methylation</keyword>
<feature type="region of interest" description="Disordered" evidence="27">
    <location>
        <begin position="57"/>
        <end position="87"/>
    </location>
</feature>
<dbReference type="FunFam" id="1.25.40.990:FF:000003">
    <property type="entry name" value="germinal-center associated nuclear protein isoform X2"/>
    <property type="match status" value="1"/>
</dbReference>
<dbReference type="InterPro" id="IPR031910">
    <property type="entry name" value="GANP_CID_dom"/>
</dbReference>
<keyword evidence="13" id="KW-0391">Immunity</keyword>
<proteinExistence type="inferred from homology"/>
<evidence type="ECO:0000256" key="21">
    <source>
        <dbReference type="ARBA" id="ARBA00038443"/>
    </source>
</evidence>
<dbReference type="GO" id="GO:0005643">
    <property type="term" value="C:nuclear pore"/>
    <property type="evidence" value="ECO:0007669"/>
    <property type="project" value="UniProtKB-SubCell"/>
</dbReference>
<keyword evidence="12" id="KW-0509">mRNA transport</keyword>
<comment type="function">
    <text evidence="23">As a component of the TREX-2 complex, involved in the export of mRNAs to the cytoplasm through the nuclear pores. Through the acetylation of histones, affects the assembly of nucleosomes at immunoglobulin variable region genes and promotes the recruitment and positioning of transcription complex to favor DNA cytosine deaminase AICDA/AID targeting, hence promoting somatic hypermutations.</text>
</comment>
<evidence type="ECO:0000256" key="16">
    <source>
        <dbReference type="ARBA" id="ARBA00023010"/>
    </source>
</evidence>
<keyword evidence="10" id="KW-0597">Phosphoprotein</keyword>
<evidence type="ECO:0000256" key="6">
    <source>
        <dbReference type="ARBA" id="ARBA00022448"/>
    </source>
</evidence>
<comment type="subcellular location">
    <subcellularLocation>
        <location evidence="1">Chromosome</location>
    </subcellularLocation>
    <subcellularLocation>
        <location evidence="2">Cytoplasm</location>
    </subcellularLocation>
    <subcellularLocation>
        <location evidence="3">Nucleus</location>
        <location evidence="3">Nuclear pore complex</location>
    </subcellularLocation>
    <subcellularLocation>
        <location evidence="4">Nucleus</location>
        <location evidence="4">Nucleoplasm</location>
    </subcellularLocation>
</comment>
<keyword evidence="9" id="KW-0963">Cytoplasm</keyword>
<keyword evidence="16" id="KW-0811">Translocation</keyword>
<keyword evidence="11" id="KW-0808">Transferase</keyword>
<dbReference type="PROSITE" id="PS50102">
    <property type="entry name" value="RRM"/>
    <property type="match status" value="1"/>
</dbReference>
<evidence type="ECO:0000256" key="1">
    <source>
        <dbReference type="ARBA" id="ARBA00004286"/>
    </source>
</evidence>
<dbReference type="GO" id="GO:0070390">
    <property type="term" value="C:transcription export complex 2"/>
    <property type="evidence" value="ECO:0007669"/>
    <property type="project" value="TreeGrafter"/>
</dbReference>
<evidence type="ECO:0000256" key="2">
    <source>
        <dbReference type="ARBA" id="ARBA00004496"/>
    </source>
</evidence>
<dbReference type="OMA" id="LCEEDMM"/>
<comment type="caution">
    <text evidence="30">The sequence shown here is derived from an EMBL/GenBank/DDBJ whole genome shotgun (WGS) entry which is preliminary data.</text>
</comment>
<evidence type="ECO:0000256" key="23">
    <source>
        <dbReference type="ARBA" id="ARBA00055631"/>
    </source>
</evidence>
<sequence>MFGGNGGARLSLAVALDYSATNKKVAGEENMPVFGVTDTSPPLTYDVRRSAVGNIGTAKIGHTSKHEAEEEQLTPKKGMKRKDKRDRSPFQFEYSAAKEQATGFKNSQTPGKRSTKIAPSMGVFNRTLRDVLKGSRREAKRDSSPSESDTIEKLKLLSETTIPLEWPVRLRKEENKRLRDDFVSRSSSRRLRRGDSTDSLSSVPLSELTAIQCKNIPVDLNTKEIIKKHFSQFGKVQRVYCQTNKRLAVVHFYDHASASNAKKKGKSLRKQQIEIFWQRKKSSPGKKSSREEVDVPKGDEEKRSKDKADVEQSSLRNPTARSSAGNAANKSPVKKPSSSKTLQLENESQDSQGMEDQISISERVVTLPSSLSHLPGIVAITPEEKYRVLAQRDKLMRQARVKRTELEKAKAVVGTCLDMCPEKERYMRETRYQLSFFETIPGTDKVNHEATIKEYSRSSADQEEPLPHELRPAAVLKMTMDYLVTNIMDLGEGNYRDWYDFVWNRTRGVRKDVTQQHLCNQLTVALIEKCTRFHIHCSHHLCEEPMSSYDAKINDENLTKCLQSLKEMYQDLATKGTYCENEAEFRGYHVLLNLNEGDILREVQQFRPIVRNSPEVKLAVQAFAALNNNNFVKFFKLVRAASYLNACILHRYFKQVRREALKTLNFAFTVSSQRSTMFPMDTLVRMLLFKGCEEAEEFARLYGLSLSDGCVELNRLTLTDPDYPLLPKMSLFIVQKQTVLLGEVVNGGPLPPFTPHIPVLSFDSQGRYIGESREPISTSQKPILSVEGGQDAARKVEIHPVASCTAVLLEDRPLLQEMLPVEQPFQPLPLLQVTAPPLALLPVAPPVPAAPPPKPQPVYSEKMIVEVVKDLVNDMVKDVLRVECKELAKAGAAYVAEAISLSNVSTEELITEVTTELLTQTSSEEFQAERQRIEDEKRRIEQARLKQERELWKSRFSQALCDELTEQVVNYSVRKCAIQELRHAVEEDRRARINRCSTEFCNSLIKETLESEIFQAVKETLQEVHCFCKYLKKWRATAEARKRLRKQMWTFPAAPGRAGPDCKLSPKVVNPELPTGDNLSISFLRLLQKRKETAHQMRVQNFYHQLLCEAAWTPLDLFRLVVDSFPTRQKRIFWKVVLLLPSDEGFGLSDTNRTLIDWLKTKFQGSERVDDPAGDADNNIQTHLCKAVSSNEAADVLVHICVKVTKGPLSDTDVDAMEQRKELLGTTALILLLPAREEGTDQDEEEVYWLTAMLQVRQFLQAKPLNPAVPLVILVPRDEKSMNEEEVIEGLKLEALVATHLVSEFLIVLIPGKSNFLQGSNKVSEAVRWLASRCPSPPEVCCQTLMQFIEDGLCREFSDQFYSDKTERHLAVLPSQDPGSIIEYYNDVLRFLAEVVSSEQLYNLSWPVAEFSGPAAHEILAHKEWNSNNHLTWLKKAVLSFQLPAMDLPPLHAPWAKVCDMIFHYVSQVPVSQQTCSLLLSKVQHLLNRVYSKWRESCPLMLEVTADEGPLVTEIPWDEIIAICIDHRLREWRPPDLPFVAEAVSEDGQILVYYFQEDLKKYKRPTLWQEARANTQMEIQQASFRLSQQQVHSSIKQRSDCKSYIVKVNPEESLPDRSVSAVDITHTSTAAELLPDRLLSEIEMEREENRRCEEQLYCWLEESPLDSIALPLYLPQTLVSADEIVVPMHLVSTPITPQEVISNGQSKDVRMNNSDWMNDSTMTLSDKLKEFKRLIQASQEEEMVCERHLSILLDVTDT</sequence>
<evidence type="ECO:0000256" key="9">
    <source>
        <dbReference type="ARBA" id="ARBA00022490"/>
    </source>
</evidence>
<evidence type="ECO:0000256" key="12">
    <source>
        <dbReference type="ARBA" id="ARBA00022816"/>
    </source>
</evidence>
<evidence type="ECO:0000256" key="11">
    <source>
        <dbReference type="ARBA" id="ARBA00022679"/>
    </source>
</evidence>
<protein>
    <recommendedName>
        <fullName evidence="24">Germinal-center associated nuclear protein</fullName>
        <ecNumber evidence="5">2.3.1.48</ecNumber>
    </recommendedName>
</protein>
<dbReference type="EMBL" id="BFAA01002654">
    <property type="protein sequence ID" value="GCB63284.1"/>
    <property type="molecule type" value="Genomic_DNA"/>
</dbReference>
<feature type="coiled-coil region" evidence="26">
    <location>
        <begin position="923"/>
        <end position="950"/>
    </location>
</feature>
<evidence type="ECO:0000256" key="18">
    <source>
        <dbReference type="ARBA" id="ARBA00023132"/>
    </source>
</evidence>
<feature type="domain" description="RRM" evidence="28">
    <location>
        <begin position="209"/>
        <end position="280"/>
    </location>
</feature>
<comment type="similarity">
    <text evidence="21">Belongs to the SAC3 family.</text>
</comment>
<dbReference type="SMART" id="SM00360">
    <property type="entry name" value="RRM"/>
    <property type="match status" value="1"/>
</dbReference>
<evidence type="ECO:0000256" key="26">
    <source>
        <dbReference type="SAM" id="Coils"/>
    </source>
</evidence>
<dbReference type="PROSITE" id="PS50250">
    <property type="entry name" value="PCI"/>
    <property type="match status" value="1"/>
</dbReference>
<dbReference type="GO" id="GO:0005654">
    <property type="term" value="C:nucleoplasm"/>
    <property type="evidence" value="ECO:0007669"/>
    <property type="project" value="UniProtKB-SubCell"/>
</dbReference>
<dbReference type="Pfam" id="PF16766">
    <property type="entry name" value="CID_GANP"/>
    <property type="match status" value="1"/>
</dbReference>
<keyword evidence="14" id="KW-0653">Protein transport</keyword>
<evidence type="ECO:0000313" key="31">
    <source>
        <dbReference type="Proteomes" id="UP000288216"/>
    </source>
</evidence>
<keyword evidence="17 26" id="KW-0175">Coiled coil</keyword>
<reference evidence="30 31" key="1">
    <citation type="journal article" date="2018" name="Nat. Ecol. Evol.">
        <title>Shark genomes provide insights into elasmobranch evolution and the origin of vertebrates.</title>
        <authorList>
            <person name="Hara Y"/>
            <person name="Yamaguchi K"/>
            <person name="Onimaru K"/>
            <person name="Kadota M"/>
            <person name="Koyanagi M"/>
            <person name="Keeley SD"/>
            <person name="Tatsumi K"/>
            <person name="Tanaka K"/>
            <person name="Motone F"/>
            <person name="Kageyama Y"/>
            <person name="Nozu R"/>
            <person name="Adachi N"/>
            <person name="Nishimura O"/>
            <person name="Nakagawa R"/>
            <person name="Tanegashima C"/>
            <person name="Kiyatake I"/>
            <person name="Matsumoto R"/>
            <person name="Murakumo K"/>
            <person name="Nishida K"/>
            <person name="Terakita A"/>
            <person name="Kuratani S"/>
            <person name="Sato K"/>
            <person name="Hyodo S Kuraku.S."/>
        </authorList>
    </citation>
    <scope>NUCLEOTIDE SEQUENCE [LARGE SCALE GENOMIC DNA]</scope>
</reference>
<feature type="compositionally biased region" description="Basic and acidic residues" evidence="27">
    <location>
        <begin position="288"/>
        <end position="310"/>
    </location>
</feature>
<feature type="region of interest" description="Disordered" evidence="27">
    <location>
        <begin position="131"/>
        <end position="150"/>
    </location>
</feature>
<dbReference type="STRING" id="75743.A0A401NR36"/>
<feature type="domain" description="PCI" evidence="29">
    <location>
        <begin position="554"/>
        <end position="729"/>
    </location>
</feature>
<dbReference type="GO" id="GO:0061733">
    <property type="term" value="F:protein-lysine-acetyltransferase activity"/>
    <property type="evidence" value="ECO:0007669"/>
    <property type="project" value="UniProtKB-EC"/>
</dbReference>
<evidence type="ECO:0000313" key="30">
    <source>
        <dbReference type="EMBL" id="GCB63284.1"/>
    </source>
</evidence>
<dbReference type="GO" id="GO:0006406">
    <property type="term" value="P:mRNA export from nucleus"/>
    <property type="evidence" value="ECO:0007669"/>
    <property type="project" value="TreeGrafter"/>
</dbReference>
<evidence type="ECO:0000256" key="5">
    <source>
        <dbReference type="ARBA" id="ARBA00013184"/>
    </source>
</evidence>
<dbReference type="Gene3D" id="6.10.250.1340">
    <property type="match status" value="1"/>
</dbReference>
<dbReference type="GO" id="GO:0002376">
    <property type="term" value="P:immune system process"/>
    <property type="evidence" value="ECO:0007669"/>
    <property type="project" value="UniProtKB-KW"/>
</dbReference>
<keyword evidence="25" id="KW-0694">RNA-binding</keyword>
<feature type="region of interest" description="Disordered" evidence="27">
    <location>
        <begin position="276"/>
        <end position="356"/>
    </location>
</feature>
<evidence type="ECO:0000256" key="24">
    <source>
        <dbReference type="ARBA" id="ARBA00069544"/>
    </source>
</evidence>
<evidence type="ECO:0000256" key="13">
    <source>
        <dbReference type="ARBA" id="ARBA00022859"/>
    </source>
</evidence>
<dbReference type="GO" id="GO:0005694">
    <property type="term" value="C:chromosome"/>
    <property type="evidence" value="ECO:0007669"/>
    <property type="project" value="UniProtKB-SubCell"/>
</dbReference>
<dbReference type="Gene3D" id="3.30.70.330">
    <property type="match status" value="1"/>
</dbReference>
<accession>A0A401NR36</accession>
<keyword evidence="20" id="KW-0012">Acyltransferase</keyword>
<evidence type="ECO:0000259" key="28">
    <source>
        <dbReference type="PROSITE" id="PS50102"/>
    </source>
</evidence>
<evidence type="ECO:0000256" key="15">
    <source>
        <dbReference type="ARBA" id="ARBA00022990"/>
    </source>
</evidence>
<evidence type="ECO:0000256" key="10">
    <source>
        <dbReference type="ARBA" id="ARBA00022553"/>
    </source>
</evidence>
<evidence type="ECO:0000256" key="19">
    <source>
        <dbReference type="ARBA" id="ARBA00023242"/>
    </source>
</evidence>
<evidence type="ECO:0000256" key="22">
    <source>
        <dbReference type="ARBA" id="ARBA00048940"/>
    </source>
</evidence>
<dbReference type="InterPro" id="IPR000504">
    <property type="entry name" value="RRM_dom"/>
</dbReference>
<dbReference type="InterPro" id="IPR045107">
    <property type="entry name" value="SAC3/GANP/THP3"/>
</dbReference>
<comment type="catalytic activity">
    <reaction evidence="22">
        <text>L-lysyl-[histone] + acetyl-CoA = N(6)-acetyl-L-lysyl-[histone] + CoA + H(+)</text>
        <dbReference type="Rhea" id="RHEA:21992"/>
        <dbReference type="Rhea" id="RHEA-COMP:9845"/>
        <dbReference type="Rhea" id="RHEA-COMP:11338"/>
        <dbReference type="ChEBI" id="CHEBI:15378"/>
        <dbReference type="ChEBI" id="CHEBI:29969"/>
        <dbReference type="ChEBI" id="CHEBI:57287"/>
        <dbReference type="ChEBI" id="CHEBI:57288"/>
        <dbReference type="ChEBI" id="CHEBI:61930"/>
        <dbReference type="EC" id="2.3.1.48"/>
    </reaction>
    <physiologicalReaction direction="left-to-right" evidence="22">
        <dbReference type="Rhea" id="RHEA:21993"/>
    </physiologicalReaction>
</comment>
<dbReference type="InterPro" id="IPR012677">
    <property type="entry name" value="Nucleotide-bd_a/b_plait_sf"/>
</dbReference>
<evidence type="ECO:0000256" key="8">
    <source>
        <dbReference type="ARBA" id="ARBA00022481"/>
    </source>
</evidence>
<dbReference type="Pfam" id="PF16769">
    <property type="entry name" value="MCM3AP_GANP"/>
    <property type="match status" value="1"/>
</dbReference>
<name>A0A401NR36_SCYTO</name>
<dbReference type="InterPro" id="IPR034265">
    <property type="entry name" value="MCM3AP_RRM"/>
</dbReference>
<feature type="region of interest" description="Disordered" evidence="27">
    <location>
        <begin position="181"/>
        <end position="201"/>
    </location>
</feature>
<dbReference type="EC" id="2.3.1.48" evidence="5"/>
<keyword evidence="15" id="KW-0007">Acetylation</keyword>
<dbReference type="Pfam" id="PF03399">
    <property type="entry name" value="SAC3_GANP"/>
    <property type="match status" value="1"/>
</dbReference>
<feature type="compositionally biased region" description="Low complexity" evidence="27">
    <location>
        <begin position="330"/>
        <end position="340"/>
    </location>
</feature>
<evidence type="ECO:0000256" key="4">
    <source>
        <dbReference type="ARBA" id="ARBA00004642"/>
    </source>
</evidence>
<dbReference type="GO" id="GO:0015031">
    <property type="term" value="P:protein transport"/>
    <property type="evidence" value="ECO:0007669"/>
    <property type="project" value="UniProtKB-KW"/>
</dbReference>
<keyword evidence="19" id="KW-0539">Nucleus</keyword>
<dbReference type="PANTHER" id="PTHR12436:SF3">
    <property type="entry name" value="GERMINAL-CENTER ASSOCIATED NUCLEAR PROTEIN"/>
    <property type="match status" value="1"/>
</dbReference>
<gene>
    <name evidence="30" type="ORF">scyTo_0007370</name>
</gene>
<dbReference type="CDD" id="cd12443">
    <property type="entry name" value="RRM_MCM3A_like"/>
    <property type="match status" value="1"/>
</dbReference>
<dbReference type="PANTHER" id="PTHR12436">
    <property type="entry name" value="80 KDA MCM3-ASSOCIATED PROTEIN"/>
    <property type="match status" value="1"/>
</dbReference>
<keyword evidence="7" id="KW-0158">Chromosome</keyword>
<evidence type="ECO:0000256" key="14">
    <source>
        <dbReference type="ARBA" id="ARBA00022927"/>
    </source>
</evidence>
<dbReference type="GO" id="GO:0003723">
    <property type="term" value="F:RNA binding"/>
    <property type="evidence" value="ECO:0007669"/>
    <property type="project" value="UniProtKB-UniRule"/>
</dbReference>
<dbReference type="InterPro" id="IPR000717">
    <property type="entry name" value="PCI_dom"/>
</dbReference>
<feature type="compositionally biased region" description="Polar residues" evidence="27">
    <location>
        <begin position="311"/>
        <end position="329"/>
    </location>
</feature>
<dbReference type="OrthoDB" id="21502at2759"/>
<dbReference type="Gene3D" id="1.25.40.990">
    <property type="match status" value="1"/>
</dbReference>
<evidence type="ECO:0000256" key="25">
    <source>
        <dbReference type="PROSITE-ProRule" id="PRU00176"/>
    </source>
</evidence>